<dbReference type="STRING" id="8022.A0A060ZE75"/>
<dbReference type="EMBL" id="FR951551">
    <property type="protein sequence ID" value="CDQ99949.1"/>
    <property type="molecule type" value="Genomic_DNA"/>
</dbReference>
<dbReference type="Proteomes" id="UP000193380">
    <property type="component" value="Unassembled WGS sequence"/>
</dbReference>
<accession>A0A060ZE75</accession>
<sequence length="142" mass="16438">MNIVGLRVSQVRMREQLVERNQHVARLQDALRREREKGSSLQCRCNQQGSELRRREQHSARLKERLTQLAERHRERGACKDLCLTISLTLNVPSHILSHSIFLSKCLLILNPHTILPLSFYLPIVMTSAQRERASRAFAFGL</sequence>
<proteinExistence type="predicted"/>
<evidence type="ECO:0000313" key="2">
    <source>
        <dbReference type="Proteomes" id="UP000193380"/>
    </source>
</evidence>
<gene>
    <name evidence="1" type="ORF">GSONMT00043317001</name>
</gene>
<dbReference type="PaxDb" id="8022-A0A060ZE75"/>
<reference evidence="1" key="2">
    <citation type="submission" date="2014-03" db="EMBL/GenBank/DDBJ databases">
        <authorList>
            <person name="Genoscope - CEA"/>
        </authorList>
    </citation>
    <scope>NUCLEOTIDE SEQUENCE</scope>
</reference>
<dbReference type="AlphaFoldDB" id="A0A060ZE75"/>
<organism evidence="1 2">
    <name type="scientific">Oncorhynchus mykiss</name>
    <name type="common">Rainbow trout</name>
    <name type="synonym">Salmo gairdneri</name>
    <dbReference type="NCBI Taxonomy" id="8022"/>
    <lineage>
        <taxon>Eukaryota</taxon>
        <taxon>Metazoa</taxon>
        <taxon>Chordata</taxon>
        <taxon>Craniata</taxon>
        <taxon>Vertebrata</taxon>
        <taxon>Euteleostomi</taxon>
        <taxon>Actinopterygii</taxon>
        <taxon>Neopterygii</taxon>
        <taxon>Teleostei</taxon>
        <taxon>Protacanthopterygii</taxon>
        <taxon>Salmoniformes</taxon>
        <taxon>Salmonidae</taxon>
        <taxon>Salmoninae</taxon>
        <taxon>Oncorhynchus</taxon>
    </lineage>
</organism>
<name>A0A060ZE75_ONCMY</name>
<reference evidence="1" key="1">
    <citation type="journal article" date="2014" name="Nat. Commun.">
        <title>The rainbow trout genome provides novel insights into evolution after whole-genome duplication in vertebrates.</title>
        <authorList>
            <person name="Berthelot C."/>
            <person name="Brunet F."/>
            <person name="Chalopin D."/>
            <person name="Juanchich A."/>
            <person name="Bernard M."/>
            <person name="Noel B."/>
            <person name="Bento P."/>
            <person name="Da Silva C."/>
            <person name="Labadie K."/>
            <person name="Alberti A."/>
            <person name="Aury J.M."/>
            <person name="Louis A."/>
            <person name="Dehais P."/>
            <person name="Bardou P."/>
            <person name="Montfort J."/>
            <person name="Klopp C."/>
            <person name="Cabau C."/>
            <person name="Gaspin C."/>
            <person name="Thorgaard G.H."/>
            <person name="Boussaha M."/>
            <person name="Quillet E."/>
            <person name="Guyomard R."/>
            <person name="Galiana D."/>
            <person name="Bobe J."/>
            <person name="Volff J.N."/>
            <person name="Genet C."/>
            <person name="Wincker P."/>
            <person name="Jaillon O."/>
            <person name="Roest Crollius H."/>
            <person name="Guiguen Y."/>
        </authorList>
    </citation>
    <scope>NUCLEOTIDE SEQUENCE [LARGE SCALE GENOMIC DNA]</scope>
</reference>
<evidence type="ECO:0000313" key="1">
    <source>
        <dbReference type="EMBL" id="CDQ99949.1"/>
    </source>
</evidence>
<protein>
    <submittedName>
        <fullName evidence="1">Uncharacterized protein</fullName>
    </submittedName>
</protein>